<proteinExistence type="predicted"/>
<dbReference type="EMBL" id="ACXX02000016">
    <property type="protein sequence ID" value="EGD46151.1"/>
    <property type="molecule type" value="Genomic_DNA"/>
</dbReference>
<keyword evidence="2" id="KW-1185">Reference proteome</keyword>
<evidence type="ECO:0000313" key="2">
    <source>
        <dbReference type="Proteomes" id="UP000003860"/>
    </source>
</evidence>
<dbReference type="RefSeq" id="WP_004621833.1">
    <property type="nucleotide sequence ID" value="NZ_ACXX02000016.1"/>
</dbReference>
<name>F1THE8_9FIRM</name>
<evidence type="ECO:0000313" key="1">
    <source>
        <dbReference type="EMBL" id="EGD46151.1"/>
    </source>
</evidence>
<gene>
    <name evidence="1" type="ORF">Cpap_0445</name>
</gene>
<reference evidence="1" key="2">
    <citation type="submission" date="2011-01" db="EMBL/GenBank/DDBJ databases">
        <title>The Non-contiguous Finished genome of Clostridium papyrosolvens.</title>
        <authorList>
            <person name="Lucas S."/>
            <person name="Copeland A."/>
            <person name="Lapidus A."/>
            <person name="Cheng J.-F."/>
            <person name="Goodwin L."/>
            <person name="Pitluck S."/>
            <person name="Misra M."/>
            <person name="Chertkov O."/>
            <person name="Detter J.C."/>
            <person name="Han C."/>
            <person name="Tapia R."/>
            <person name="Land M."/>
            <person name="Hauser L."/>
            <person name="Kyrpides N."/>
            <person name="Ivanova N."/>
            <person name="Pagani I."/>
            <person name="Mouttaki H."/>
            <person name="He Z."/>
            <person name="Zhou J."/>
            <person name="Hemme C.L."/>
            <person name="Woyke T."/>
        </authorList>
    </citation>
    <scope>NUCLEOTIDE SEQUENCE [LARGE SCALE GENOMIC DNA]</scope>
    <source>
        <strain evidence="1">DSM 2782</strain>
    </source>
</reference>
<dbReference type="AlphaFoldDB" id="F1THE8"/>
<dbReference type="PROSITE" id="PS51257">
    <property type="entry name" value="PROKAR_LIPOPROTEIN"/>
    <property type="match status" value="1"/>
</dbReference>
<accession>F1THE8</accession>
<dbReference type="eggNOG" id="ENOG5030GNX">
    <property type="taxonomic scope" value="Bacteria"/>
</dbReference>
<organism evidence="1 2">
    <name type="scientific">Ruminiclostridium papyrosolvens DSM 2782</name>
    <dbReference type="NCBI Taxonomy" id="588581"/>
    <lineage>
        <taxon>Bacteria</taxon>
        <taxon>Bacillati</taxon>
        <taxon>Bacillota</taxon>
        <taxon>Clostridia</taxon>
        <taxon>Eubacteriales</taxon>
        <taxon>Oscillospiraceae</taxon>
        <taxon>Ruminiclostridium</taxon>
    </lineage>
</organism>
<dbReference type="STRING" id="588581.Cpap_0445"/>
<evidence type="ECO:0008006" key="3">
    <source>
        <dbReference type="Google" id="ProtNLM"/>
    </source>
</evidence>
<reference evidence="1" key="1">
    <citation type="submission" date="2009-07" db="EMBL/GenBank/DDBJ databases">
        <authorList>
            <consortium name="US DOE Joint Genome Institute (JGI-PGF)"/>
            <person name="Lucas S."/>
            <person name="Copeland A."/>
            <person name="Lapidus A."/>
            <person name="Glavina del Rio T."/>
            <person name="Tice H."/>
            <person name="Bruce D."/>
            <person name="Goodwin L."/>
            <person name="Pitluck S."/>
            <person name="Larimer F."/>
            <person name="Land M.L."/>
            <person name="Mouttaki H."/>
            <person name="He Z."/>
            <person name="Zhou J."/>
            <person name="Hemme C.L."/>
        </authorList>
    </citation>
    <scope>NUCLEOTIDE SEQUENCE</scope>
    <source>
        <strain evidence="1">DSM 2782</strain>
    </source>
</reference>
<protein>
    <recommendedName>
        <fullName evidence="3">Lipoprotein</fullName>
    </recommendedName>
</protein>
<dbReference type="Proteomes" id="UP000003860">
    <property type="component" value="Unassembled WGS sequence"/>
</dbReference>
<sequence length="193" mass="21347">MKKAIKIISLLCVLIITIMMLGGCGTEPGVSKNQTDFTVVDEQGTVTKFLTVDNSEVVKMKETVEGFVKALNNRSYKTINGSEEYGYYTQGIIDIANKQGDIAATIKVYKDNQLENSYVGLDGLKMAFNKDFTKCDITVVGKLKVTSASAAHLSSLKIGKDVVFGYDYTFKWLKQNDVWKIHSVTAANPHEIK</sequence>
<comment type="caution">
    <text evidence="1">The sequence shown here is derived from an EMBL/GenBank/DDBJ whole genome shotgun (WGS) entry which is preliminary data.</text>
</comment>